<keyword evidence="1" id="KW-0472">Membrane</keyword>
<comment type="caution">
    <text evidence="2">The sequence shown here is derived from an EMBL/GenBank/DDBJ whole genome shotgun (WGS) entry which is preliminary data.</text>
</comment>
<protein>
    <submittedName>
        <fullName evidence="2">DUF4860 domain-containing protein</fullName>
    </submittedName>
</protein>
<dbReference type="Proteomes" id="UP000610862">
    <property type="component" value="Unassembled WGS sequence"/>
</dbReference>
<name>A0A926I885_9FIRM</name>
<feature type="transmembrane region" description="Helical" evidence="1">
    <location>
        <begin position="12"/>
        <end position="33"/>
    </location>
</feature>
<accession>A0A926I885</accession>
<gene>
    <name evidence="2" type="ORF">H8692_03635</name>
</gene>
<reference evidence="2" key="1">
    <citation type="submission" date="2020-08" db="EMBL/GenBank/DDBJ databases">
        <title>Genome public.</title>
        <authorList>
            <person name="Liu C."/>
            <person name="Sun Q."/>
        </authorList>
    </citation>
    <scope>NUCLEOTIDE SEQUENCE</scope>
    <source>
        <strain evidence="2">NSJ-24</strain>
    </source>
</reference>
<dbReference type="Pfam" id="PF16152">
    <property type="entry name" value="DUF4860"/>
    <property type="match status" value="1"/>
</dbReference>
<keyword evidence="3" id="KW-1185">Reference proteome</keyword>
<dbReference type="EMBL" id="JACRTA010000001">
    <property type="protein sequence ID" value="MBC8567856.1"/>
    <property type="molecule type" value="Genomic_DNA"/>
</dbReference>
<evidence type="ECO:0000256" key="1">
    <source>
        <dbReference type="SAM" id="Phobius"/>
    </source>
</evidence>
<organism evidence="2 3">
    <name type="scientific">Lentihominibacter hominis</name>
    <dbReference type="NCBI Taxonomy" id="2763645"/>
    <lineage>
        <taxon>Bacteria</taxon>
        <taxon>Bacillati</taxon>
        <taxon>Bacillota</taxon>
        <taxon>Clostridia</taxon>
        <taxon>Peptostreptococcales</taxon>
        <taxon>Anaerovoracaceae</taxon>
        <taxon>Lentihominibacter</taxon>
    </lineage>
</organism>
<proteinExistence type="predicted"/>
<evidence type="ECO:0000313" key="2">
    <source>
        <dbReference type="EMBL" id="MBC8567856.1"/>
    </source>
</evidence>
<dbReference type="InterPro" id="IPR032340">
    <property type="entry name" value="DUF4860"/>
</dbReference>
<evidence type="ECO:0000313" key="3">
    <source>
        <dbReference type="Proteomes" id="UP000610862"/>
    </source>
</evidence>
<dbReference type="AlphaFoldDB" id="A0A926I885"/>
<sequence>MKNTKLTKKRINIIILICFIVITTGASIVLALLGTQVYTNATADKSQQAAYDTFAYFTGQLRKCENFSQVRTASLGGKIPALVISSEDSKTSKETWYFEYEGSLKKAVVSSGNTVTAESGEDIMVLNSADFRVTKPGLLEISITTENGDDITFNISFANSGGTDNE</sequence>
<keyword evidence="1" id="KW-0812">Transmembrane</keyword>
<keyword evidence="1" id="KW-1133">Transmembrane helix</keyword>
<dbReference type="RefSeq" id="WP_177268085.1">
    <property type="nucleotide sequence ID" value="NZ_JACRTA010000001.1"/>
</dbReference>